<organism evidence="1 2">
    <name type="scientific">Xylaria hypoxylon</name>
    <dbReference type="NCBI Taxonomy" id="37992"/>
    <lineage>
        <taxon>Eukaryota</taxon>
        <taxon>Fungi</taxon>
        <taxon>Dikarya</taxon>
        <taxon>Ascomycota</taxon>
        <taxon>Pezizomycotina</taxon>
        <taxon>Sordariomycetes</taxon>
        <taxon>Xylariomycetidae</taxon>
        <taxon>Xylariales</taxon>
        <taxon>Xylariaceae</taxon>
        <taxon>Xylaria</taxon>
    </lineage>
</organism>
<dbReference type="Proteomes" id="UP000297716">
    <property type="component" value="Unassembled WGS sequence"/>
</dbReference>
<evidence type="ECO:0000313" key="1">
    <source>
        <dbReference type="EMBL" id="TGJ81671.1"/>
    </source>
</evidence>
<protein>
    <submittedName>
        <fullName evidence="1">Uncharacterized protein</fullName>
    </submittedName>
</protein>
<name>A0A4Z0YQK1_9PEZI</name>
<gene>
    <name evidence="1" type="ORF">E0Z10_g7096</name>
</gene>
<reference evidence="1 2" key="1">
    <citation type="submission" date="2019-03" db="EMBL/GenBank/DDBJ databases">
        <title>Draft genome sequence of Xylaria hypoxylon DSM 108379, a ubiquitous saprotrophic-parasitic fungi on hardwood.</title>
        <authorList>
            <person name="Buettner E."/>
            <person name="Leonhardt S."/>
            <person name="Gebauer A.M."/>
            <person name="Liers C."/>
            <person name="Hofrichter M."/>
            <person name="Kellner H."/>
        </authorList>
    </citation>
    <scope>NUCLEOTIDE SEQUENCE [LARGE SCALE GENOMIC DNA]</scope>
    <source>
        <strain evidence="1 2">DSM 108379</strain>
    </source>
</reference>
<proteinExistence type="predicted"/>
<sequence>MPTPLDLWLQGRKQQEPVYPLPLELTLGIADTINEPEDIVNFALANPAFISYWIHLTELVQEGRAHEQDPESNPHIHLPALNHGPIVPERVATFQRYSERTMKRMFSPEIQRLIMLILFMPNASHKIYDIGFRRDNPQVGDQNPFPLLFQRRVERFNYYYRNSANRQLLFTFKNLNQISPYSTAIRQFATDFARKSLSIDPSWAQHSPPSFVPNQNLAQHFDIARAVAIRDDSKIQDLNQLHETERERLMLAFYQYEALCATSAKINGYWEIRRAVDIVINGVLSDLGDWNARRVFNSPLAFQSTCQIERVVTVYCYVRMQWLLMFHELWSEYKIYLNQAVAEVNAAGFQAGSESFCGEIEAPAIFTNQLARLEMIDILCSRGLLFLYEVLHMNGEQRREFLVNRFYPVRTSSRALGREEYLLNGIFDTLDGRPALNDSTYSDSLENVEGPNLAWLRFNFEGTNANGTIRSKTTEFAVEANNGLRRAGWVFWNDNRCKDLSLDNETYMRRLRDKKPASFLGFPDFLDGPHRIFHQQINELSATRLPDAAWLKARELFMTPKVMPYLLEFGVLGETWRLGEEADGDGEPLLPDFSFNL</sequence>
<accession>A0A4Z0YQK1</accession>
<dbReference type="AlphaFoldDB" id="A0A4Z0YQK1"/>
<dbReference type="EMBL" id="SKBN01000158">
    <property type="protein sequence ID" value="TGJ81671.1"/>
    <property type="molecule type" value="Genomic_DNA"/>
</dbReference>
<keyword evidence="2" id="KW-1185">Reference proteome</keyword>
<dbReference type="OrthoDB" id="4665438at2759"/>
<comment type="caution">
    <text evidence="1">The sequence shown here is derived from an EMBL/GenBank/DDBJ whole genome shotgun (WGS) entry which is preliminary data.</text>
</comment>
<evidence type="ECO:0000313" key="2">
    <source>
        <dbReference type="Proteomes" id="UP000297716"/>
    </source>
</evidence>